<dbReference type="Proteomes" id="UP001362999">
    <property type="component" value="Unassembled WGS sequence"/>
</dbReference>
<comment type="caution">
    <text evidence="3">The sequence shown here is derived from an EMBL/GenBank/DDBJ whole genome shotgun (WGS) entry which is preliminary data.</text>
</comment>
<feature type="region of interest" description="Disordered" evidence="1">
    <location>
        <begin position="266"/>
        <end position="312"/>
    </location>
</feature>
<sequence>MTTHTAIVDDRDPAIAYSGSWEPGGVAEEFQGTTTTPDGASCCLSGFQFRWCVRARRPPYRRIHETLNFAGTSVTVYGTIAAHNLTTQPTLTFTVDGSPLGSFTPVNGLSAPVHHQALWTSPSLSLNDGSHDLVITQTSLVSDTVIFMDYIMFTTTSASVSAYFVDDRDMRHTSQASRGKGDSLTLQFDGQSISLYGDFISATANASISIDGGRPTFWVPPTSASWTNNLIFDSGYLTPGTHKLVVTAMNDQPVSADYFLITPNPPTPSSSSARSRSVFPLGSNSPGSLPSSSSLGSSPSSSPSPSSIGLNSNPHSNSANVAPIGMIVGVVVGIGLPLILGLSLFIYWWRKRRVEGQAQRSDLAQFAFSLPSGQGQERGGVIPSNKLTREMIRAGQWHVSTTPSASSTGAIGQQRVSRGALPPGYEE</sequence>
<reference evidence="3 4" key="1">
    <citation type="journal article" date="2024" name="J Genomics">
        <title>Draft genome sequencing and assembly of Favolaschia claudopus CIRM-BRFM 2984 isolated from oak limbs.</title>
        <authorList>
            <person name="Navarro D."/>
            <person name="Drula E."/>
            <person name="Chaduli D."/>
            <person name="Cazenave R."/>
            <person name="Ahrendt S."/>
            <person name="Wang J."/>
            <person name="Lipzen A."/>
            <person name="Daum C."/>
            <person name="Barry K."/>
            <person name="Grigoriev I.V."/>
            <person name="Favel A."/>
            <person name="Rosso M.N."/>
            <person name="Martin F."/>
        </authorList>
    </citation>
    <scope>NUCLEOTIDE SEQUENCE [LARGE SCALE GENOMIC DNA]</scope>
    <source>
        <strain evidence="3 4">CIRM-BRFM 2984</strain>
    </source>
</reference>
<name>A0AAV9Z0K7_9AGAR</name>
<keyword evidence="2" id="KW-1133">Transmembrane helix</keyword>
<dbReference type="EMBL" id="JAWWNJ010000255">
    <property type="protein sequence ID" value="KAK6966820.1"/>
    <property type="molecule type" value="Genomic_DNA"/>
</dbReference>
<feature type="compositionally biased region" description="Polar residues" evidence="1">
    <location>
        <begin position="399"/>
        <end position="416"/>
    </location>
</feature>
<keyword evidence="2" id="KW-0812">Transmembrane</keyword>
<feature type="region of interest" description="Disordered" evidence="1">
    <location>
        <begin position="399"/>
        <end position="427"/>
    </location>
</feature>
<accession>A0AAV9Z0K7</accession>
<feature type="transmembrane region" description="Helical" evidence="2">
    <location>
        <begin position="324"/>
        <end position="349"/>
    </location>
</feature>
<organism evidence="3 4">
    <name type="scientific">Favolaschia claudopus</name>
    <dbReference type="NCBI Taxonomy" id="2862362"/>
    <lineage>
        <taxon>Eukaryota</taxon>
        <taxon>Fungi</taxon>
        <taxon>Dikarya</taxon>
        <taxon>Basidiomycota</taxon>
        <taxon>Agaricomycotina</taxon>
        <taxon>Agaricomycetes</taxon>
        <taxon>Agaricomycetidae</taxon>
        <taxon>Agaricales</taxon>
        <taxon>Marasmiineae</taxon>
        <taxon>Mycenaceae</taxon>
        <taxon>Favolaschia</taxon>
    </lineage>
</organism>
<dbReference type="Gene3D" id="2.60.120.260">
    <property type="entry name" value="Galactose-binding domain-like"/>
    <property type="match status" value="2"/>
</dbReference>
<protein>
    <submittedName>
        <fullName evidence="3">Uncharacterized protein</fullName>
    </submittedName>
</protein>
<feature type="compositionally biased region" description="Low complexity" evidence="1">
    <location>
        <begin position="269"/>
        <end position="312"/>
    </location>
</feature>
<evidence type="ECO:0000256" key="2">
    <source>
        <dbReference type="SAM" id="Phobius"/>
    </source>
</evidence>
<evidence type="ECO:0000313" key="4">
    <source>
        <dbReference type="Proteomes" id="UP001362999"/>
    </source>
</evidence>
<proteinExistence type="predicted"/>
<keyword evidence="4" id="KW-1185">Reference proteome</keyword>
<keyword evidence="2" id="KW-0472">Membrane</keyword>
<evidence type="ECO:0000256" key="1">
    <source>
        <dbReference type="SAM" id="MobiDB-lite"/>
    </source>
</evidence>
<evidence type="ECO:0000313" key="3">
    <source>
        <dbReference type="EMBL" id="KAK6966820.1"/>
    </source>
</evidence>
<gene>
    <name evidence="3" type="ORF">R3P38DRAFT_3245346</name>
</gene>
<dbReference type="AlphaFoldDB" id="A0AAV9Z0K7"/>